<gene>
    <name evidence="4" type="ORF">BECKDK2373B_GA0170837_11183</name>
    <name evidence="3" type="ORF">BECKDK2373C_GA0170839_107321</name>
</gene>
<dbReference type="Gene3D" id="3.30.910.20">
    <property type="entry name" value="Skp domain"/>
    <property type="match status" value="1"/>
</dbReference>
<proteinExistence type="inferred from homology"/>
<evidence type="ECO:0000256" key="2">
    <source>
        <dbReference type="PIRNR" id="PIRNR002094"/>
    </source>
</evidence>
<dbReference type="Pfam" id="PF03938">
    <property type="entry name" value="OmpH"/>
    <property type="match status" value="1"/>
</dbReference>
<evidence type="ECO:0000313" key="4">
    <source>
        <dbReference type="EMBL" id="VFJ62974.1"/>
    </source>
</evidence>
<dbReference type="PANTHER" id="PTHR35089:SF1">
    <property type="entry name" value="CHAPERONE PROTEIN SKP"/>
    <property type="match status" value="1"/>
</dbReference>
<protein>
    <submittedName>
        <fullName evidence="3">Periplasmic chaperone for outer membrane proteins Skp</fullName>
    </submittedName>
</protein>
<dbReference type="AlphaFoldDB" id="A0A450T0A3"/>
<organism evidence="3">
    <name type="scientific">Candidatus Kentrum sp. DK</name>
    <dbReference type="NCBI Taxonomy" id="2126562"/>
    <lineage>
        <taxon>Bacteria</taxon>
        <taxon>Pseudomonadati</taxon>
        <taxon>Pseudomonadota</taxon>
        <taxon>Gammaproteobacteria</taxon>
        <taxon>Candidatus Kentrum</taxon>
    </lineage>
</organism>
<dbReference type="InterPro" id="IPR024930">
    <property type="entry name" value="Skp_dom_sf"/>
</dbReference>
<dbReference type="GO" id="GO:0005829">
    <property type="term" value="C:cytosol"/>
    <property type="evidence" value="ECO:0007669"/>
    <property type="project" value="TreeGrafter"/>
</dbReference>
<reference evidence="3" key="1">
    <citation type="submission" date="2019-02" db="EMBL/GenBank/DDBJ databases">
        <authorList>
            <person name="Gruber-Vodicka R. H."/>
            <person name="Seah K. B. B."/>
        </authorList>
    </citation>
    <scope>NUCLEOTIDE SEQUENCE</scope>
    <source>
        <strain evidence="3">BECK_DK161</strain>
        <strain evidence="4">BECK_DK47</strain>
    </source>
</reference>
<dbReference type="EMBL" id="CAADEY010000073">
    <property type="protein sequence ID" value="VFJ59746.1"/>
    <property type="molecule type" value="Genomic_DNA"/>
</dbReference>
<sequence length="178" mass="20867">MRIIPFLQKILLIAVIFSFEVWLPGIVGAELKIGYVDTPLIMQKAPQAESAARKLEREFSPRDKELSLQQKEIIDLEEKLTRDGAVISDKEKRSLINRIRLLKRERRRLQEEFREEFTMRRNELQNDITLVIIKAIRKIAKAEDYDLVIDTVIYAGKRVDITDKVISLLKVEFEKSEE</sequence>
<accession>A0A450T0A3</accession>
<comment type="similarity">
    <text evidence="2">Belongs to the skp family.</text>
</comment>
<dbReference type="InterPro" id="IPR005632">
    <property type="entry name" value="Chaperone_Skp"/>
</dbReference>
<dbReference type="SMART" id="SM00935">
    <property type="entry name" value="OmpH"/>
    <property type="match status" value="1"/>
</dbReference>
<dbReference type="EMBL" id="CAADEX010000118">
    <property type="protein sequence ID" value="VFJ62974.1"/>
    <property type="molecule type" value="Genomic_DNA"/>
</dbReference>
<dbReference type="PIRSF" id="PIRSF002094">
    <property type="entry name" value="OMP26_Skp"/>
    <property type="match status" value="1"/>
</dbReference>
<evidence type="ECO:0000313" key="3">
    <source>
        <dbReference type="EMBL" id="VFJ59746.1"/>
    </source>
</evidence>
<dbReference type="SUPFAM" id="SSF111384">
    <property type="entry name" value="OmpH-like"/>
    <property type="match status" value="1"/>
</dbReference>
<evidence type="ECO:0000256" key="1">
    <source>
        <dbReference type="ARBA" id="ARBA00022729"/>
    </source>
</evidence>
<dbReference type="GO" id="GO:0050821">
    <property type="term" value="P:protein stabilization"/>
    <property type="evidence" value="ECO:0007669"/>
    <property type="project" value="TreeGrafter"/>
</dbReference>
<keyword evidence="1" id="KW-0732">Signal</keyword>
<dbReference type="GO" id="GO:0051082">
    <property type="term" value="F:unfolded protein binding"/>
    <property type="evidence" value="ECO:0007669"/>
    <property type="project" value="InterPro"/>
</dbReference>
<name>A0A450T0A3_9GAMM</name>
<dbReference type="PANTHER" id="PTHR35089">
    <property type="entry name" value="CHAPERONE PROTEIN SKP"/>
    <property type="match status" value="1"/>
</dbReference>